<feature type="signal peptide" evidence="2">
    <location>
        <begin position="1"/>
        <end position="18"/>
    </location>
</feature>
<dbReference type="InterPro" id="IPR001320">
    <property type="entry name" value="Iontro_rcpt_C"/>
</dbReference>
<evidence type="ECO:0000256" key="2">
    <source>
        <dbReference type="SAM" id="SignalP"/>
    </source>
</evidence>
<keyword evidence="6" id="KW-1185">Reference proteome</keyword>
<dbReference type="KEGG" id="aja:AJAP_40725"/>
<dbReference type="EMBL" id="CP008953">
    <property type="protein sequence ID" value="AIG80921.1"/>
    <property type="molecule type" value="Genomic_DNA"/>
</dbReference>
<dbReference type="eggNOG" id="COG0834">
    <property type="taxonomic scope" value="Bacteria"/>
</dbReference>
<dbReference type="PANTHER" id="PTHR35936:SF17">
    <property type="entry name" value="ARGININE-BINDING EXTRACELLULAR PROTEIN ARTP"/>
    <property type="match status" value="1"/>
</dbReference>
<dbReference type="PROSITE" id="PS51257">
    <property type="entry name" value="PROKAR_LIPOPROTEIN"/>
    <property type="match status" value="1"/>
</dbReference>
<keyword evidence="1 2" id="KW-0732">Signal</keyword>
<dbReference type="SUPFAM" id="SSF53850">
    <property type="entry name" value="Periplasmic binding protein-like II"/>
    <property type="match status" value="1"/>
</dbReference>
<dbReference type="SMART" id="SM00062">
    <property type="entry name" value="PBPb"/>
    <property type="match status" value="1"/>
</dbReference>
<feature type="chain" id="PRO_5038813824" evidence="2">
    <location>
        <begin position="19"/>
        <end position="260"/>
    </location>
</feature>
<dbReference type="Gene3D" id="3.40.190.10">
    <property type="entry name" value="Periplasmic binding protein-like II"/>
    <property type="match status" value="2"/>
</dbReference>
<dbReference type="InterPro" id="IPR001638">
    <property type="entry name" value="Solute-binding_3/MltF_N"/>
</dbReference>
<dbReference type="AlphaFoldDB" id="A0A075V995"/>
<dbReference type="Pfam" id="PF00497">
    <property type="entry name" value="SBP_bac_3"/>
    <property type="match status" value="1"/>
</dbReference>
<dbReference type="CDD" id="cd13530">
    <property type="entry name" value="PBP2_peptides_like"/>
    <property type="match status" value="1"/>
</dbReference>
<dbReference type="PANTHER" id="PTHR35936">
    <property type="entry name" value="MEMBRANE-BOUND LYTIC MUREIN TRANSGLYCOSYLASE F"/>
    <property type="match status" value="1"/>
</dbReference>
<dbReference type="RefSeq" id="WP_038521441.1">
    <property type="nucleotide sequence ID" value="NZ_CP008953.1"/>
</dbReference>
<reference evidence="5 6" key="1">
    <citation type="journal article" date="2014" name="J. Biotechnol.">
        <title>Complete genome sequence of the actinobacterium Amycolatopsis japonica MG417-CF17(T) (=DSM 44213T) producing (S,S)-N,N'-ethylenediaminedisuccinic acid.</title>
        <authorList>
            <person name="Stegmann E."/>
            <person name="Albersmeier A."/>
            <person name="Spohn M."/>
            <person name="Gert H."/>
            <person name="Weber T."/>
            <person name="Wohlleben W."/>
            <person name="Kalinowski J."/>
            <person name="Ruckert C."/>
        </authorList>
    </citation>
    <scope>NUCLEOTIDE SEQUENCE [LARGE SCALE GENOMIC DNA]</scope>
    <source>
        <strain evidence="6">MG417-CF17 (DSM 44213)</strain>
    </source>
</reference>
<evidence type="ECO:0000259" key="3">
    <source>
        <dbReference type="SMART" id="SM00062"/>
    </source>
</evidence>
<sequence>MKKSLAAVVSALLVTVLAACGGGEDAGGKTLRVGTLSDSKPNAYQENGVFTGFDNELLKAIAAHQNLKLEFVSTEFSALLGQVATGKFDIGSSGISQTDERRKTVDFSAPYNYQSLGIETREGVAITDENSLAGKRIGVVQGTVSDSWLTANAPTAQAVKFPQDAAALAALKSGAIDGAIFDQATAEDYAAKNPDAKLKVVKAITTTIPHGFAVKKGNTELAGKINAGLKAVIADGTWERVHQRFEPNAPVPAEFKAGQK</sequence>
<evidence type="ECO:0000256" key="1">
    <source>
        <dbReference type="ARBA" id="ARBA00022729"/>
    </source>
</evidence>
<feature type="domain" description="Solute-binding protein family 3/N-terminal" evidence="3">
    <location>
        <begin position="30"/>
        <end position="249"/>
    </location>
</feature>
<evidence type="ECO:0000259" key="4">
    <source>
        <dbReference type="SMART" id="SM00079"/>
    </source>
</evidence>
<gene>
    <name evidence="5" type="ORF">AJAP_40725</name>
</gene>
<dbReference type="SMART" id="SM00079">
    <property type="entry name" value="PBPe"/>
    <property type="match status" value="1"/>
</dbReference>
<evidence type="ECO:0000313" key="6">
    <source>
        <dbReference type="Proteomes" id="UP000028492"/>
    </source>
</evidence>
<name>A0A075V995_9PSEU</name>
<accession>A0A075V995</accession>
<feature type="domain" description="Ionotropic glutamate receptor C-terminal" evidence="4">
    <location>
        <begin position="30"/>
        <end position="247"/>
    </location>
</feature>
<dbReference type="GO" id="GO:0015276">
    <property type="term" value="F:ligand-gated monoatomic ion channel activity"/>
    <property type="evidence" value="ECO:0007669"/>
    <property type="project" value="InterPro"/>
</dbReference>
<evidence type="ECO:0000313" key="5">
    <source>
        <dbReference type="EMBL" id="AIG80921.1"/>
    </source>
</evidence>
<protein>
    <submittedName>
        <fullName evidence="5">ABC transporter substrate-binding protein</fullName>
    </submittedName>
</protein>
<dbReference type="HOGENOM" id="CLU_019602_18_2_11"/>
<dbReference type="Proteomes" id="UP000028492">
    <property type="component" value="Chromosome"/>
</dbReference>
<dbReference type="GO" id="GO:0016020">
    <property type="term" value="C:membrane"/>
    <property type="evidence" value="ECO:0007669"/>
    <property type="project" value="InterPro"/>
</dbReference>
<organism evidence="5 6">
    <name type="scientific">Amycolatopsis japonica</name>
    <dbReference type="NCBI Taxonomy" id="208439"/>
    <lineage>
        <taxon>Bacteria</taxon>
        <taxon>Bacillati</taxon>
        <taxon>Actinomycetota</taxon>
        <taxon>Actinomycetes</taxon>
        <taxon>Pseudonocardiales</taxon>
        <taxon>Pseudonocardiaceae</taxon>
        <taxon>Amycolatopsis</taxon>
        <taxon>Amycolatopsis japonica group</taxon>
    </lineage>
</organism>
<dbReference type="STRING" id="208439.AJAP_40725"/>
<proteinExistence type="predicted"/>